<evidence type="ECO:0000313" key="3">
    <source>
        <dbReference type="Proteomes" id="UP000746751"/>
    </source>
</evidence>
<dbReference type="EC" id="3.5.1.88" evidence="2"/>
<dbReference type="Proteomes" id="UP000746751">
    <property type="component" value="Unassembled WGS sequence"/>
</dbReference>
<dbReference type="SUPFAM" id="SSF56420">
    <property type="entry name" value="Peptide deformylase"/>
    <property type="match status" value="1"/>
</dbReference>
<name>A0A921ISD1_9ACTN</name>
<evidence type="ECO:0000256" key="1">
    <source>
        <dbReference type="ARBA" id="ARBA00010759"/>
    </source>
</evidence>
<keyword evidence="2" id="KW-0378">Hydrolase</keyword>
<reference evidence="2" key="2">
    <citation type="submission" date="2021-09" db="EMBL/GenBank/DDBJ databases">
        <authorList>
            <person name="Gilroy R."/>
        </authorList>
    </citation>
    <scope>NUCLEOTIDE SEQUENCE</scope>
    <source>
        <strain evidence="2">ChiGjej2B2-7701</strain>
    </source>
</reference>
<reference evidence="2" key="1">
    <citation type="journal article" date="2021" name="PeerJ">
        <title>Extensive microbial diversity within the chicken gut microbiome revealed by metagenomics and culture.</title>
        <authorList>
            <person name="Gilroy R."/>
            <person name="Ravi A."/>
            <person name="Getino M."/>
            <person name="Pursley I."/>
            <person name="Horton D.L."/>
            <person name="Alikhan N.F."/>
            <person name="Baker D."/>
            <person name="Gharbi K."/>
            <person name="Hall N."/>
            <person name="Watson M."/>
            <person name="Adriaenssens E.M."/>
            <person name="Foster-Nyarko E."/>
            <person name="Jarju S."/>
            <person name="Secka A."/>
            <person name="Antonio M."/>
            <person name="Oren A."/>
            <person name="Chaudhuri R.R."/>
            <person name="La Ragione R."/>
            <person name="Hildebrand F."/>
            <person name="Pallen M.J."/>
        </authorList>
    </citation>
    <scope>NUCLEOTIDE SEQUENCE</scope>
    <source>
        <strain evidence="2">ChiGjej2B2-7701</strain>
    </source>
</reference>
<accession>A0A921ISD1</accession>
<dbReference type="CDD" id="cd00487">
    <property type="entry name" value="Pep_deformylase"/>
    <property type="match status" value="1"/>
</dbReference>
<protein>
    <submittedName>
        <fullName evidence="2">Peptide deformylase</fullName>
        <ecNumber evidence="2">3.5.1.88</ecNumber>
    </submittedName>
</protein>
<sequence>MIRPIVTSPLMLRMPSVDATPDDASVGQDLLDTLAAHAHECVGMAANMIGQRKRVIVVQDGPRAHLMYNPVIVDRANEYQTEEGCLSLSGTRPAVRWRRIRVSYLDENFAPRTETFTGYTAQIIQHEIDHCNGILI</sequence>
<dbReference type="InterPro" id="IPR036821">
    <property type="entry name" value="Peptide_deformylase_sf"/>
</dbReference>
<dbReference type="PANTHER" id="PTHR10458">
    <property type="entry name" value="PEPTIDE DEFORMYLASE"/>
    <property type="match status" value="1"/>
</dbReference>
<organism evidence="2 3">
    <name type="scientific">Collinsella ihumii</name>
    <dbReference type="NCBI Taxonomy" id="1720204"/>
    <lineage>
        <taxon>Bacteria</taxon>
        <taxon>Bacillati</taxon>
        <taxon>Actinomycetota</taxon>
        <taxon>Coriobacteriia</taxon>
        <taxon>Coriobacteriales</taxon>
        <taxon>Coriobacteriaceae</taxon>
        <taxon>Collinsella</taxon>
    </lineage>
</organism>
<dbReference type="PIRSF" id="PIRSF004749">
    <property type="entry name" value="Pep_def"/>
    <property type="match status" value="1"/>
</dbReference>
<dbReference type="PANTHER" id="PTHR10458:SF22">
    <property type="entry name" value="PEPTIDE DEFORMYLASE"/>
    <property type="match status" value="1"/>
</dbReference>
<dbReference type="Pfam" id="PF01327">
    <property type="entry name" value="Pep_deformylase"/>
    <property type="match status" value="1"/>
</dbReference>
<proteinExistence type="inferred from homology"/>
<comment type="similarity">
    <text evidence="1">Belongs to the polypeptide deformylase family.</text>
</comment>
<dbReference type="PRINTS" id="PR01576">
    <property type="entry name" value="PDEFORMYLASE"/>
</dbReference>
<dbReference type="Gene3D" id="3.90.45.10">
    <property type="entry name" value="Peptide deformylase"/>
    <property type="match status" value="1"/>
</dbReference>
<gene>
    <name evidence="2" type="ORF">K8U80_07095</name>
</gene>
<dbReference type="EMBL" id="DYVF01000044">
    <property type="protein sequence ID" value="HJG31148.1"/>
    <property type="molecule type" value="Genomic_DNA"/>
</dbReference>
<dbReference type="NCBIfam" id="NF006670">
    <property type="entry name" value="PRK09218.1"/>
    <property type="match status" value="1"/>
</dbReference>
<comment type="caution">
    <text evidence="2">The sequence shown here is derived from an EMBL/GenBank/DDBJ whole genome shotgun (WGS) entry which is preliminary data.</text>
</comment>
<dbReference type="AlphaFoldDB" id="A0A921ISD1"/>
<dbReference type="GO" id="GO:0042586">
    <property type="term" value="F:peptide deformylase activity"/>
    <property type="evidence" value="ECO:0007669"/>
    <property type="project" value="UniProtKB-EC"/>
</dbReference>
<evidence type="ECO:0000313" key="2">
    <source>
        <dbReference type="EMBL" id="HJG31148.1"/>
    </source>
</evidence>
<dbReference type="InterPro" id="IPR023635">
    <property type="entry name" value="Peptide_deformylase"/>
</dbReference>